<evidence type="ECO:0000313" key="3">
    <source>
        <dbReference type="Proteomes" id="UP001231189"/>
    </source>
</evidence>
<accession>A0AAD8W4B9</accession>
<sequence>MVPPAPPAVPHPWERRMPPLQRAAAAAPDVGASSSTGSMGVGGVSSRRFVLCGFHGRRAGSAQLRVVSARSTSSFARLSSPPLGPADLIRRKREEGVTWLLLL</sequence>
<gene>
    <name evidence="2" type="ORF">QYE76_060513</name>
</gene>
<reference evidence="2" key="1">
    <citation type="submission" date="2023-07" db="EMBL/GenBank/DDBJ databases">
        <title>A chromosome-level genome assembly of Lolium multiflorum.</title>
        <authorList>
            <person name="Chen Y."/>
            <person name="Copetti D."/>
            <person name="Kolliker R."/>
            <person name="Studer B."/>
        </authorList>
    </citation>
    <scope>NUCLEOTIDE SEQUENCE</scope>
    <source>
        <strain evidence="2">02402/16</strain>
        <tissue evidence="2">Leaf</tissue>
    </source>
</reference>
<keyword evidence="3" id="KW-1185">Reference proteome</keyword>
<organism evidence="2 3">
    <name type="scientific">Lolium multiflorum</name>
    <name type="common">Italian ryegrass</name>
    <name type="synonym">Lolium perenne subsp. multiflorum</name>
    <dbReference type="NCBI Taxonomy" id="4521"/>
    <lineage>
        <taxon>Eukaryota</taxon>
        <taxon>Viridiplantae</taxon>
        <taxon>Streptophyta</taxon>
        <taxon>Embryophyta</taxon>
        <taxon>Tracheophyta</taxon>
        <taxon>Spermatophyta</taxon>
        <taxon>Magnoliopsida</taxon>
        <taxon>Liliopsida</taxon>
        <taxon>Poales</taxon>
        <taxon>Poaceae</taxon>
        <taxon>BOP clade</taxon>
        <taxon>Pooideae</taxon>
        <taxon>Poodae</taxon>
        <taxon>Poeae</taxon>
        <taxon>Poeae Chloroplast Group 2 (Poeae type)</taxon>
        <taxon>Loliodinae</taxon>
        <taxon>Loliinae</taxon>
        <taxon>Lolium</taxon>
    </lineage>
</organism>
<feature type="region of interest" description="Disordered" evidence="1">
    <location>
        <begin position="1"/>
        <end position="40"/>
    </location>
</feature>
<feature type="compositionally biased region" description="Low complexity" evidence="1">
    <location>
        <begin position="23"/>
        <end position="38"/>
    </location>
</feature>
<name>A0AAD8W4B9_LOLMU</name>
<evidence type="ECO:0000313" key="2">
    <source>
        <dbReference type="EMBL" id="KAK1642708.1"/>
    </source>
</evidence>
<feature type="compositionally biased region" description="Pro residues" evidence="1">
    <location>
        <begin position="1"/>
        <end position="10"/>
    </location>
</feature>
<comment type="caution">
    <text evidence="2">The sequence shown here is derived from an EMBL/GenBank/DDBJ whole genome shotgun (WGS) entry which is preliminary data.</text>
</comment>
<dbReference type="AlphaFoldDB" id="A0AAD8W4B9"/>
<proteinExistence type="predicted"/>
<dbReference type="Proteomes" id="UP001231189">
    <property type="component" value="Unassembled WGS sequence"/>
</dbReference>
<dbReference type="EMBL" id="JAUUTY010000004">
    <property type="protein sequence ID" value="KAK1642708.1"/>
    <property type="molecule type" value="Genomic_DNA"/>
</dbReference>
<protein>
    <submittedName>
        <fullName evidence="2">Uncharacterized protein</fullName>
    </submittedName>
</protein>
<evidence type="ECO:0000256" key="1">
    <source>
        <dbReference type="SAM" id="MobiDB-lite"/>
    </source>
</evidence>